<keyword evidence="2" id="KW-1185">Reference proteome</keyword>
<accession>A0ABV2KB69</accession>
<dbReference type="RefSeq" id="WP_354313603.1">
    <property type="nucleotide sequence ID" value="NZ_JBEPME010000004.1"/>
</dbReference>
<comment type="caution">
    <text evidence="1">The sequence shown here is derived from an EMBL/GenBank/DDBJ whole genome shotgun (WGS) entry which is preliminary data.</text>
</comment>
<evidence type="ECO:0000313" key="2">
    <source>
        <dbReference type="Proteomes" id="UP001549104"/>
    </source>
</evidence>
<gene>
    <name evidence="1" type="ORF">ABIC55_002962</name>
</gene>
<evidence type="ECO:0000313" key="1">
    <source>
        <dbReference type="EMBL" id="MET3657865.1"/>
    </source>
</evidence>
<proteinExistence type="predicted"/>
<sequence>MGEYFPIRVTGTNKAEVERRVAEHILNGFEVVTEGSESHTAAIYKQTNSIGKSKRAFVEREERGKYIVVMRRRNAV</sequence>
<name>A0ABV2KB69_SPOPS</name>
<organism evidence="1 2">
    <name type="scientific">Sporosarcina psychrophila</name>
    <name type="common">Bacillus psychrophilus</name>
    <dbReference type="NCBI Taxonomy" id="1476"/>
    <lineage>
        <taxon>Bacteria</taxon>
        <taxon>Bacillati</taxon>
        <taxon>Bacillota</taxon>
        <taxon>Bacilli</taxon>
        <taxon>Bacillales</taxon>
        <taxon>Caryophanaceae</taxon>
        <taxon>Sporosarcina</taxon>
    </lineage>
</organism>
<reference evidence="1 2" key="1">
    <citation type="submission" date="2024-06" db="EMBL/GenBank/DDBJ databases">
        <title>Sorghum-associated microbial communities from plants grown in Nebraska, USA.</title>
        <authorList>
            <person name="Schachtman D."/>
        </authorList>
    </citation>
    <scope>NUCLEOTIDE SEQUENCE [LARGE SCALE GENOMIC DNA]</scope>
    <source>
        <strain evidence="1 2">1288</strain>
    </source>
</reference>
<dbReference type="Proteomes" id="UP001549104">
    <property type="component" value="Unassembled WGS sequence"/>
</dbReference>
<dbReference type="EMBL" id="JBEPME010000004">
    <property type="protein sequence ID" value="MET3657865.1"/>
    <property type="molecule type" value="Genomic_DNA"/>
</dbReference>
<evidence type="ECO:0008006" key="3">
    <source>
        <dbReference type="Google" id="ProtNLM"/>
    </source>
</evidence>
<protein>
    <recommendedName>
        <fullName evidence="3">DUF2187 domain-containing protein</fullName>
    </recommendedName>
</protein>